<dbReference type="InterPro" id="IPR036388">
    <property type="entry name" value="WH-like_DNA-bd_sf"/>
</dbReference>
<dbReference type="Gene3D" id="3.80.10.10">
    <property type="entry name" value="Ribonuclease Inhibitor"/>
    <property type="match status" value="4"/>
</dbReference>
<dbReference type="PANTHER" id="PTHR36766:SF55">
    <property type="entry name" value="OS11G0492900 PROTEIN"/>
    <property type="match status" value="1"/>
</dbReference>
<evidence type="ECO:0000259" key="6">
    <source>
        <dbReference type="Pfam" id="PF25019"/>
    </source>
</evidence>
<organism evidence="7 8">
    <name type="scientific">Carex littledalei</name>
    <dbReference type="NCBI Taxonomy" id="544730"/>
    <lineage>
        <taxon>Eukaryota</taxon>
        <taxon>Viridiplantae</taxon>
        <taxon>Streptophyta</taxon>
        <taxon>Embryophyta</taxon>
        <taxon>Tracheophyta</taxon>
        <taxon>Spermatophyta</taxon>
        <taxon>Magnoliopsida</taxon>
        <taxon>Liliopsida</taxon>
        <taxon>Poales</taxon>
        <taxon>Cyperaceae</taxon>
        <taxon>Cyperoideae</taxon>
        <taxon>Cariceae</taxon>
        <taxon>Carex</taxon>
        <taxon>Carex subgen. Euthyceras</taxon>
    </lineage>
</organism>
<evidence type="ECO:0000256" key="3">
    <source>
        <dbReference type="ARBA" id="ARBA00022821"/>
    </source>
</evidence>
<dbReference type="InterPro" id="IPR058922">
    <property type="entry name" value="WHD_DRP"/>
</dbReference>
<keyword evidence="1" id="KW-0433">Leucine-rich repeat</keyword>
<comment type="caution">
    <text evidence="7">The sequence shown here is derived from an EMBL/GenBank/DDBJ whole genome shotgun (WGS) entry which is preliminary data.</text>
</comment>
<feature type="domain" description="Disease resistance protein winged helix" evidence="5">
    <location>
        <begin position="613"/>
        <end position="683"/>
    </location>
</feature>
<dbReference type="SUPFAM" id="SSF52058">
    <property type="entry name" value="L domain-like"/>
    <property type="match status" value="2"/>
</dbReference>
<reference evidence="7" key="1">
    <citation type="submission" date="2020-01" db="EMBL/GenBank/DDBJ databases">
        <title>Genome sequence of Kobresia littledalei, the first chromosome-level genome in the family Cyperaceae.</title>
        <authorList>
            <person name="Qu G."/>
        </authorList>
    </citation>
    <scope>NUCLEOTIDE SEQUENCE</scope>
    <source>
        <strain evidence="7">C.B.Clarke</strain>
        <tissue evidence="7">Leaf</tissue>
    </source>
</reference>
<feature type="domain" description="R13L1/DRL21-like LRR repeat region" evidence="6">
    <location>
        <begin position="874"/>
        <end position="1003"/>
    </location>
</feature>
<dbReference type="InterPro" id="IPR032675">
    <property type="entry name" value="LRR_dom_sf"/>
</dbReference>
<dbReference type="InterPro" id="IPR042197">
    <property type="entry name" value="Apaf_helical"/>
</dbReference>
<keyword evidence="8" id="KW-1185">Reference proteome</keyword>
<dbReference type="PRINTS" id="PR00364">
    <property type="entry name" value="DISEASERSIST"/>
</dbReference>
<dbReference type="Pfam" id="PF00931">
    <property type="entry name" value="NB-ARC"/>
    <property type="match status" value="1"/>
</dbReference>
<dbReference type="AlphaFoldDB" id="A0A833VGB0"/>
<dbReference type="InterPro" id="IPR027417">
    <property type="entry name" value="P-loop_NTPase"/>
</dbReference>
<keyword evidence="3" id="KW-0611">Plant defense</keyword>
<dbReference type="EMBL" id="SWLB01000025">
    <property type="protein sequence ID" value="KAF3322228.1"/>
    <property type="molecule type" value="Genomic_DNA"/>
</dbReference>
<dbReference type="Gene3D" id="3.40.50.300">
    <property type="entry name" value="P-loop containing nucleotide triphosphate hydrolases"/>
    <property type="match status" value="1"/>
</dbReference>
<dbReference type="Gene3D" id="1.10.8.430">
    <property type="entry name" value="Helical domain of apoptotic protease-activating factors"/>
    <property type="match status" value="1"/>
</dbReference>
<proteinExistence type="predicted"/>
<dbReference type="PANTHER" id="PTHR36766">
    <property type="entry name" value="PLANT BROAD-SPECTRUM MILDEW RESISTANCE PROTEIN RPW8"/>
    <property type="match status" value="1"/>
</dbReference>
<dbReference type="GO" id="GO:0006952">
    <property type="term" value="P:defense response"/>
    <property type="evidence" value="ECO:0007669"/>
    <property type="project" value="UniProtKB-KW"/>
</dbReference>
<accession>A0A833VGB0</accession>
<sequence>MGITLTHFLSLIVMRCNFLDSIYSSFLPPSLSSSINRMRDLFSNLETVSTDLRREFPDRWIVNTKVVAYAADQILCKLQQLLLGKDAAMASNLPGQNKKLEEVGSSSFSCFATDGFYTSFPSSSEINDEINWIIRILEELLVSGEIKIGYSGVLTYINPGLSEQEVGKLLYSGNHSQPWSEKYKLLMKPSVLMDVPESVNGFFNPIYNRRLRHASPFTLITSLHLSGLSDFVELPGLPVLHTLRISGCERLNAVSICEKLSAVEALEISCCPELTSLTGLNQLLSLRSLLLSFCFNLQFDLHVQPPPLLEYLDLTHCPSLEEWCQNAGFQNWKLDETIESFQRSSRVGDSPVYGRENEKNSIIEFLLSDDFNRNNLTVVCIVGESGIGKTSIVHLIYSEERVLDSFDARMFITMPEKSDETRLIKKLIESVTSSPCPMTEADLLEELLIDELSGTKVFVVLDDAENENPCFWNRIVTILNHSTRGSVLLVTTKSKDVAEVIGAMQTYYLDPLSDYYCWKIFWQHIFTGLSTNANTDLVETGKQLVSKCQHNPLCIKVLAGLLVCSKNEKSWVEILKTDLWNMDGFDGDTLPTLRVGYELLPNNLKKCLHYCSLFPKDYVFAKQQIVRMWMSQGFIIPVEGRQPEEVGLQNFDELLLRGFFQHSPLHDVEEDKFIMHDLIRALATNLSRKKGPPAEDALERIFENCFHFSLNPSKIQMDEMKPLINSDLQSFLALTRFSLQTRINISILDFTSLSDLFTKCINLRTLDLSCTDIVELPSSVGMLKQLRYLCVNNTKIRSIPRALCSLVSLQTLEAKDCQHLVELPESMMELTNLRHLDVSKKSGCVKMMIGIGQLTNLQSLAVFCVGCEMPYCSIRELKDLNCLSSCLQIAGLENIRNGLDAKEAALHNKVHLNTLWLHWNDNRTCTESEESVTISEEVLNNLKPNPKIGELIIRNYRGNLFPTWMGDPSFSKLVSIILDKCLNCSQFPALGGLPSLRHLSVQKLYHLVRLENADSQFVSKNTPKFPSLETLNLWEMYDLEELFETSDRDFPCLRTLSISRCPMLKRIPCFSSLLNLSLYCCVKLPYLPDLPSLKSLRIDGFQKMKSLELPKDLPALKKLEIRHCNELLLVEGLPKLPSLEKLNVVHCPKFDSLKNWKPCHSKPISTTRWFFQKEESTTQMEHQETTEPAEKHTEGVVMALLDDSKKRTKALKTAEPAEKRTKALKTAEPVEKHTKVVVQLGSLDDSKKRTKALKTAVSIEDDIRFLCSYWYF</sequence>
<evidence type="ECO:0000313" key="7">
    <source>
        <dbReference type="EMBL" id="KAF3322228.1"/>
    </source>
</evidence>
<dbReference type="GO" id="GO:0043531">
    <property type="term" value="F:ADP binding"/>
    <property type="evidence" value="ECO:0007669"/>
    <property type="project" value="InterPro"/>
</dbReference>
<gene>
    <name evidence="7" type="ORF">FCM35_KLT13369</name>
</gene>
<dbReference type="OrthoDB" id="637885at2759"/>
<protein>
    <submittedName>
        <fullName evidence="7">Disease resistance protein RGA2</fullName>
    </submittedName>
</protein>
<evidence type="ECO:0000259" key="4">
    <source>
        <dbReference type="Pfam" id="PF00931"/>
    </source>
</evidence>
<evidence type="ECO:0000259" key="5">
    <source>
        <dbReference type="Pfam" id="PF23559"/>
    </source>
</evidence>
<dbReference type="Proteomes" id="UP000623129">
    <property type="component" value="Unassembled WGS sequence"/>
</dbReference>
<dbReference type="SUPFAM" id="SSF52540">
    <property type="entry name" value="P-loop containing nucleoside triphosphate hydrolases"/>
    <property type="match status" value="1"/>
</dbReference>
<dbReference type="InterPro" id="IPR056789">
    <property type="entry name" value="LRR_R13L1-DRL21"/>
</dbReference>
<dbReference type="Pfam" id="PF25019">
    <property type="entry name" value="LRR_R13L1-DRL21"/>
    <property type="match status" value="1"/>
</dbReference>
<evidence type="ECO:0000256" key="2">
    <source>
        <dbReference type="ARBA" id="ARBA00022737"/>
    </source>
</evidence>
<evidence type="ECO:0000256" key="1">
    <source>
        <dbReference type="ARBA" id="ARBA00022614"/>
    </source>
</evidence>
<dbReference type="Pfam" id="PF23559">
    <property type="entry name" value="WHD_DRP"/>
    <property type="match status" value="1"/>
</dbReference>
<evidence type="ECO:0000313" key="8">
    <source>
        <dbReference type="Proteomes" id="UP000623129"/>
    </source>
</evidence>
<name>A0A833VGB0_9POAL</name>
<keyword evidence="2" id="KW-0677">Repeat</keyword>
<dbReference type="Gene3D" id="1.10.10.10">
    <property type="entry name" value="Winged helix-like DNA-binding domain superfamily/Winged helix DNA-binding domain"/>
    <property type="match status" value="1"/>
</dbReference>
<dbReference type="InterPro" id="IPR002182">
    <property type="entry name" value="NB-ARC"/>
</dbReference>
<feature type="domain" description="NB-ARC" evidence="4">
    <location>
        <begin position="356"/>
        <end position="526"/>
    </location>
</feature>